<evidence type="ECO:0000256" key="1">
    <source>
        <dbReference type="ARBA" id="ARBA00022737"/>
    </source>
</evidence>
<evidence type="ECO:0000313" key="5">
    <source>
        <dbReference type="EMBL" id="SGZ37848.1"/>
    </source>
</evidence>
<dbReference type="AlphaFoldDB" id="A0A1L0AUR4"/>
<dbReference type="PANTHER" id="PTHR24012">
    <property type="entry name" value="RNA BINDING PROTEIN"/>
    <property type="match status" value="1"/>
</dbReference>
<dbReference type="CDD" id="cd00590">
    <property type="entry name" value="RRM_SF"/>
    <property type="match status" value="1"/>
</dbReference>
<evidence type="ECO:0000256" key="2">
    <source>
        <dbReference type="ARBA" id="ARBA00022884"/>
    </source>
</evidence>
<accession>A0A1L0AUR4</accession>
<reference evidence="6" key="1">
    <citation type="submission" date="2016-11" db="EMBL/GenBank/DDBJ databases">
        <authorList>
            <person name="Guldener U."/>
        </authorList>
    </citation>
    <scope>NUCLEOTIDE SEQUENCE [LARGE SCALE GENOMIC DNA]</scope>
</reference>
<proteinExistence type="predicted"/>
<dbReference type="Proteomes" id="UP000183365">
    <property type="component" value="Unassembled WGS sequence"/>
</dbReference>
<dbReference type="EMBL" id="FQNF01000001">
    <property type="protein sequence ID" value="SGZ37848.1"/>
    <property type="molecule type" value="Genomic_DNA"/>
</dbReference>
<sequence length="595" mass="68641">MLELLLLTVSHESESKTEKFQFQYTSPKGISINDSKFLGQLTLPKRNFSFDCFFSIQKVIISQPSHLIIKNIKKDDLEELKHTLEEFGEISNLRMVDDCFEKDNCICFVNFVNEKDAFMCIETVTNQHKWFANYHIERLERDKTQLLESKQECDENEFKKVYVSLQNVPEHKKVVKQMKTHNVEVLLSPFDSIKDGLSITQFDGFNLFLNVCNILMEKNVVCNISSFTYNHGYFLMKFDDHGQALDCIKYLDESTVKFKNTEICLKPQRANVRKSFLKGKKDSITSEAIKFNSYQTESMSELFKNRSSLRNMSLYSNGHDDSRSNSVSSASCSPKFKGFNEVESATSIEMSATPLKDSLTFANSFSDFNENVFQNNEYVPVPIPIPYPIMMGPMNPFQIPPPFLNLGIKPPTYYNAASMKMYNYPFNSTAPVDKGNKSINWSYPIPSSIHQHSNLYFQNLPFSWTDKELFEFVASYLEQIENMKDPESEIISYKVITQNFHEHQAKGSSKGYGFVSFSNPLVASKCAYYLDMYELDPCEYDDVKDKQPLSDSTNDENRYKLKVSFAMKRGRSLEIAKSKPIVMNKQFIECLTKAI</sequence>
<dbReference type="Pfam" id="PF00076">
    <property type="entry name" value="RRM_1"/>
    <property type="match status" value="1"/>
</dbReference>
<feature type="domain" description="RRM" evidence="4">
    <location>
        <begin position="453"/>
        <end position="568"/>
    </location>
</feature>
<evidence type="ECO:0000256" key="3">
    <source>
        <dbReference type="PROSITE-ProRule" id="PRU00176"/>
    </source>
</evidence>
<dbReference type="PROSITE" id="PS50102">
    <property type="entry name" value="RRM"/>
    <property type="match status" value="2"/>
</dbReference>
<name>A0A1L0AUR4_9ASCO</name>
<keyword evidence="2 3" id="KW-0694">RNA-binding</keyword>
<dbReference type="InterPro" id="IPR035979">
    <property type="entry name" value="RBD_domain_sf"/>
</dbReference>
<dbReference type="Gene3D" id="3.30.70.330">
    <property type="match status" value="2"/>
</dbReference>
<dbReference type="InterPro" id="IPR012677">
    <property type="entry name" value="Nucleotide-bd_a/b_plait_sf"/>
</dbReference>
<dbReference type="SMART" id="SM00360">
    <property type="entry name" value="RRM"/>
    <property type="match status" value="2"/>
</dbReference>
<dbReference type="OrthoDB" id="6159137at2759"/>
<dbReference type="InterPro" id="IPR000504">
    <property type="entry name" value="RRM_dom"/>
</dbReference>
<dbReference type="SUPFAM" id="SSF54928">
    <property type="entry name" value="RNA-binding domain, RBD"/>
    <property type="match status" value="2"/>
</dbReference>
<keyword evidence="1" id="KW-0677">Repeat</keyword>
<evidence type="ECO:0000259" key="4">
    <source>
        <dbReference type="PROSITE" id="PS50102"/>
    </source>
</evidence>
<gene>
    <name evidence="5" type="ORF">HGUI_00048</name>
</gene>
<protein>
    <recommendedName>
        <fullName evidence="4">RRM domain-containing protein</fullName>
    </recommendedName>
</protein>
<organism evidence="5 6">
    <name type="scientific">Hanseniaspora guilliermondii</name>
    <dbReference type="NCBI Taxonomy" id="56406"/>
    <lineage>
        <taxon>Eukaryota</taxon>
        <taxon>Fungi</taxon>
        <taxon>Dikarya</taxon>
        <taxon>Ascomycota</taxon>
        <taxon>Saccharomycotina</taxon>
        <taxon>Saccharomycetes</taxon>
        <taxon>Saccharomycodales</taxon>
        <taxon>Saccharomycodaceae</taxon>
        <taxon>Hanseniaspora</taxon>
    </lineage>
</organism>
<evidence type="ECO:0000313" key="6">
    <source>
        <dbReference type="Proteomes" id="UP000183365"/>
    </source>
</evidence>
<dbReference type="VEuPathDB" id="FungiDB:HGUI_00048"/>
<keyword evidence="6" id="KW-1185">Reference proteome</keyword>
<dbReference type="GO" id="GO:0003723">
    <property type="term" value="F:RNA binding"/>
    <property type="evidence" value="ECO:0007669"/>
    <property type="project" value="UniProtKB-UniRule"/>
</dbReference>
<feature type="domain" description="RRM" evidence="4">
    <location>
        <begin position="65"/>
        <end position="152"/>
    </location>
</feature>